<sequence length="317" mass="35927">MNRGLQILLQKNAKIIRPLIKPIITTPVRNSGTWVYRCSGHQLLPKKHHMAAELLGAVMWYWIFIHLWHEPEHIVGDFPYPDPSKWTNAELGIPDNLIQDSLSRDVKQQQSMIQMQQSRGVTASRGANATAVARPLTAIHGAGYTSSRMTTANQTYDPLNQSGRVTTPFAEPKTVDPYTKPEKQMKMLESSIHRIVEESILANSKEEFRVALDKAKEAVNKEKSLIRQKEQSGMGESNNDLAFMVLFNLANQFVANGLFSEAMSSYQQLIKNRTFANIGRLRLNIANLHFRLGQYALALKQYRMALDQVPAHFTTLR</sequence>
<keyword evidence="1" id="KW-0802">TPR repeat</keyword>
<organism evidence="3 4">
    <name type="scientific">Daphnia magna</name>
    <dbReference type="NCBI Taxonomy" id="35525"/>
    <lineage>
        <taxon>Eukaryota</taxon>
        <taxon>Metazoa</taxon>
        <taxon>Ecdysozoa</taxon>
        <taxon>Arthropoda</taxon>
        <taxon>Crustacea</taxon>
        <taxon>Branchiopoda</taxon>
        <taxon>Diplostraca</taxon>
        <taxon>Cladocera</taxon>
        <taxon>Anomopoda</taxon>
        <taxon>Daphniidae</taxon>
        <taxon>Daphnia</taxon>
    </lineage>
</organism>
<dbReference type="Gene3D" id="1.25.40.10">
    <property type="entry name" value="Tetratricopeptide repeat domain"/>
    <property type="match status" value="1"/>
</dbReference>
<evidence type="ECO:0000313" key="3">
    <source>
        <dbReference type="EMBL" id="KAK4016575.1"/>
    </source>
</evidence>
<reference evidence="3 4" key="1">
    <citation type="journal article" date="2023" name="Nucleic Acids Res.">
        <title>The hologenome of Daphnia magna reveals possible DNA methylation and microbiome-mediated evolution of the host genome.</title>
        <authorList>
            <person name="Chaturvedi A."/>
            <person name="Li X."/>
            <person name="Dhandapani V."/>
            <person name="Marshall H."/>
            <person name="Kissane S."/>
            <person name="Cuenca-Cambronero M."/>
            <person name="Asole G."/>
            <person name="Calvet F."/>
            <person name="Ruiz-Romero M."/>
            <person name="Marangio P."/>
            <person name="Guigo R."/>
            <person name="Rago D."/>
            <person name="Mirbahai L."/>
            <person name="Eastwood N."/>
            <person name="Colbourne J.K."/>
            <person name="Zhou J."/>
            <person name="Mallon E."/>
            <person name="Orsini L."/>
        </authorList>
    </citation>
    <scope>NUCLEOTIDE SEQUENCE [LARGE SCALE GENOMIC DNA]</scope>
    <source>
        <strain evidence="3">LRV0_1</strain>
    </source>
</reference>
<name>A0ABQ9ZUH3_9CRUS</name>
<evidence type="ECO:0000256" key="1">
    <source>
        <dbReference type="PROSITE-ProRule" id="PRU00339"/>
    </source>
</evidence>
<feature type="repeat" description="TPR" evidence="1">
    <location>
        <begin position="279"/>
        <end position="312"/>
    </location>
</feature>
<keyword evidence="4" id="KW-1185">Reference proteome</keyword>
<dbReference type="SMART" id="SM00028">
    <property type="entry name" value="TPR"/>
    <property type="match status" value="2"/>
</dbReference>
<dbReference type="PANTHER" id="PTHR44117">
    <property type="entry name" value="INTRAFLAGELLAR TRANSPORT PROTEIN 88 HOMOLOG"/>
    <property type="match status" value="1"/>
</dbReference>
<dbReference type="Pfam" id="PF14813">
    <property type="entry name" value="NADH_B2"/>
    <property type="match status" value="1"/>
</dbReference>
<feature type="compositionally biased region" description="Polar residues" evidence="2">
    <location>
        <begin position="156"/>
        <end position="165"/>
    </location>
</feature>
<proteinExistence type="predicted"/>
<comment type="caution">
    <text evidence="3">The sequence shown here is derived from an EMBL/GenBank/DDBJ whole genome shotgun (WGS) entry which is preliminary data.</text>
</comment>
<evidence type="ECO:0000313" key="4">
    <source>
        <dbReference type="Proteomes" id="UP001234178"/>
    </source>
</evidence>
<dbReference type="InterPro" id="IPR019734">
    <property type="entry name" value="TPR_rpt"/>
</dbReference>
<dbReference type="Proteomes" id="UP001234178">
    <property type="component" value="Unassembled WGS sequence"/>
</dbReference>
<evidence type="ECO:0000256" key="2">
    <source>
        <dbReference type="SAM" id="MobiDB-lite"/>
    </source>
</evidence>
<protein>
    <submittedName>
        <fullName evidence="3">Uncharacterized protein</fullName>
    </submittedName>
</protein>
<gene>
    <name evidence="3" type="ORF">OUZ56_031535</name>
</gene>
<dbReference type="EMBL" id="JAOYFB010000005">
    <property type="protein sequence ID" value="KAK4016575.1"/>
    <property type="molecule type" value="Genomic_DNA"/>
</dbReference>
<dbReference type="PROSITE" id="PS50005">
    <property type="entry name" value="TPR"/>
    <property type="match status" value="1"/>
</dbReference>
<dbReference type="InterPro" id="IPR026627">
    <property type="entry name" value="NDUFB2_animal"/>
</dbReference>
<dbReference type="PANTHER" id="PTHR44117:SF1">
    <property type="entry name" value="INTRAFLAGELLAR TRANSPORT PROTEIN 88 HOMOLOG"/>
    <property type="match status" value="1"/>
</dbReference>
<dbReference type="SUPFAM" id="SSF48452">
    <property type="entry name" value="TPR-like"/>
    <property type="match status" value="1"/>
</dbReference>
<accession>A0ABQ9ZUH3</accession>
<dbReference type="InterPro" id="IPR011990">
    <property type="entry name" value="TPR-like_helical_dom_sf"/>
</dbReference>
<feature type="region of interest" description="Disordered" evidence="2">
    <location>
        <begin position="156"/>
        <end position="177"/>
    </location>
</feature>